<dbReference type="GO" id="GO:0052689">
    <property type="term" value="F:carboxylic ester hydrolase activity"/>
    <property type="evidence" value="ECO:0007669"/>
    <property type="project" value="UniProtKB-KW"/>
</dbReference>
<dbReference type="InterPro" id="IPR050261">
    <property type="entry name" value="FrsA_esterase"/>
</dbReference>
<dbReference type="EMBL" id="FUYR01000001">
    <property type="protein sequence ID" value="SKB30677.1"/>
    <property type="molecule type" value="Genomic_DNA"/>
</dbReference>
<dbReference type="Gene3D" id="3.40.50.1820">
    <property type="entry name" value="alpha/beta hydrolase"/>
    <property type="match status" value="1"/>
</dbReference>
<dbReference type="PANTHER" id="PTHR22946">
    <property type="entry name" value="DIENELACTONE HYDROLASE DOMAIN-CONTAINING PROTEIN-RELATED"/>
    <property type="match status" value="1"/>
</dbReference>
<dbReference type="RefSeq" id="WP_079700895.1">
    <property type="nucleotide sequence ID" value="NZ_FUYR01000001.1"/>
</dbReference>
<evidence type="ECO:0000256" key="2">
    <source>
        <dbReference type="ARBA" id="ARBA00022729"/>
    </source>
</evidence>
<accession>A0A1T5A7H3</accession>
<dbReference type="OrthoDB" id="9809549at2"/>
<organism evidence="5 6">
    <name type="scientific">Daejeonella lutea</name>
    <dbReference type="NCBI Taxonomy" id="572036"/>
    <lineage>
        <taxon>Bacteria</taxon>
        <taxon>Pseudomonadati</taxon>
        <taxon>Bacteroidota</taxon>
        <taxon>Sphingobacteriia</taxon>
        <taxon>Sphingobacteriales</taxon>
        <taxon>Sphingobacteriaceae</taxon>
        <taxon>Daejeonella</taxon>
    </lineage>
</organism>
<keyword evidence="2" id="KW-0732">Signal</keyword>
<dbReference type="STRING" id="572036.SAMN05661099_0394"/>
<reference evidence="6" key="1">
    <citation type="submission" date="2017-02" db="EMBL/GenBank/DDBJ databases">
        <authorList>
            <person name="Varghese N."/>
            <person name="Submissions S."/>
        </authorList>
    </citation>
    <scope>NUCLEOTIDE SEQUENCE [LARGE SCALE GENOMIC DNA]</scope>
    <source>
        <strain evidence="6">DSM 22385</strain>
    </source>
</reference>
<name>A0A1T5A7H3_9SPHI</name>
<proteinExistence type="predicted"/>
<dbReference type="PANTHER" id="PTHR22946:SF9">
    <property type="entry name" value="POLYKETIDE TRANSFERASE AF380"/>
    <property type="match status" value="1"/>
</dbReference>
<feature type="domain" description="4-O-methyl-glucuronoyl methylesterase-like" evidence="4">
    <location>
        <begin position="186"/>
        <end position="322"/>
    </location>
</feature>
<dbReference type="AlphaFoldDB" id="A0A1T5A7H3"/>
<dbReference type="SUPFAM" id="SSF53474">
    <property type="entry name" value="alpha/beta-Hydrolases"/>
    <property type="match status" value="1"/>
</dbReference>
<evidence type="ECO:0000256" key="1">
    <source>
        <dbReference type="ARBA" id="ARBA00022487"/>
    </source>
</evidence>
<keyword evidence="6" id="KW-1185">Reference proteome</keyword>
<evidence type="ECO:0000313" key="5">
    <source>
        <dbReference type="EMBL" id="SKB30677.1"/>
    </source>
</evidence>
<evidence type="ECO:0000313" key="6">
    <source>
        <dbReference type="Proteomes" id="UP000189981"/>
    </source>
</evidence>
<sequence>MTLIVKSFLLIAIFLNPFSFFSEAFKIQNETFKFSEIGRKASVPTEKQRKQVLKKMEQVMGKLPSRSKLVPLDIKIIDSVRESSLTRYNLTFSVAKNERISAYLYVPHQGTVTKKNAAMVVLHGTDPLGKGVVDGQGGKPNRAHARELAERGYVVIAPDYPSFGDMKEYNFETDRYESATMQGIFNHMRCVDLLQSRTDVDPDKIGVAGLSLGGHNSMFVAAFDERIKVAVSASGWTQFEYYNIGDDAIKRYGGRLGPWAQTRYMPLFKTKYNLDGDKIPFNFDDVISAIAPRAFFSVSPINDANFDVKGVKAGIELAKKTYAEYDAEDMLQVRYPDAGHDFPVLNRKEAYAFIDKVLGHIPRIAEIN</sequence>
<keyword evidence="3 5" id="KW-0378">Hydrolase</keyword>
<evidence type="ECO:0000259" key="4">
    <source>
        <dbReference type="Pfam" id="PF22244"/>
    </source>
</evidence>
<evidence type="ECO:0000256" key="3">
    <source>
        <dbReference type="ARBA" id="ARBA00022801"/>
    </source>
</evidence>
<dbReference type="InterPro" id="IPR029058">
    <property type="entry name" value="AB_hydrolase_fold"/>
</dbReference>
<dbReference type="InterPro" id="IPR054579">
    <property type="entry name" value="GCE-like_dom"/>
</dbReference>
<keyword evidence="1" id="KW-0719">Serine esterase</keyword>
<dbReference type="Pfam" id="PF22244">
    <property type="entry name" value="GCE_fung"/>
    <property type="match status" value="1"/>
</dbReference>
<protein>
    <submittedName>
        <fullName evidence="5">Alpha/beta hydrolase family protein</fullName>
    </submittedName>
</protein>
<gene>
    <name evidence="5" type="ORF">SAMN05661099_0394</name>
</gene>
<dbReference type="Proteomes" id="UP000189981">
    <property type="component" value="Unassembled WGS sequence"/>
</dbReference>